<dbReference type="AlphaFoldDB" id="A0A160DSR3"/>
<keyword evidence="2" id="KW-1185">Reference proteome</keyword>
<dbReference type="Proteomes" id="UP000076830">
    <property type="component" value="Chromosome"/>
</dbReference>
<sequence length="90" mass="9810">MPKYVIERELPGAGALSAQELQAISQKSCGVLGEMGPKIQWLQSYVTDDKIYCVYIAPDEASVREHAQRGGFPANSVARVRSVIDPTTSE</sequence>
<dbReference type="EMBL" id="CP015249">
    <property type="protein sequence ID" value="ANB17349.1"/>
    <property type="molecule type" value="Genomic_DNA"/>
</dbReference>
<evidence type="ECO:0008006" key="3">
    <source>
        <dbReference type="Google" id="ProtNLM"/>
    </source>
</evidence>
<evidence type="ECO:0000313" key="1">
    <source>
        <dbReference type="EMBL" id="ANB17349.1"/>
    </source>
</evidence>
<reference evidence="1 2" key="1">
    <citation type="submission" date="2016-04" db="EMBL/GenBank/DDBJ databases">
        <title>Complete genome sequence of Dokdonella koreensis DS-123T.</title>
        <authorList>
            <person name="Kim J.F."/>
            <person name="Lee H."/>
            <person name="Kwak M.-J."/>
        </authorList>
    </citation>
    <scope>NUCLEOTIDE SEQUENCE [LARGE SCALE GENOMIC DNA]</scope>
    <source>
        <strain evidence="1 2">DS-123</strain>
    </source>
</reference>
<dbReference type="Pfam" id="PF14026">
    <property type="entry name" value="SCO4226-like"/>
    <property type="match status" value="1"/>
</dbReference>
<name>A0A160DSR3_9GAMM</name>
<dbReference type="STRING" id="1300342.I596_1319"/>
<organism evidence="1 2">
    <name type="scientific">Dokdonella koreensis DS-123</name>
    <dbReference type="NCBI Taxonomy" id="1300342"/>
    <lineage>
        <taxon>Bacteria</taxon>
        <taxon>Pseudomonadati</taxon>
        <taxon>Pseudomonadota</taxon>
        <taxon>Gammaproteobacteria</taxon>
        <taxon>Lysobacterales</taxon>
        <taxon>Rhodanobacteraceae</taxon>
        <taxon>Dokdonella</taxon>
    </lineage>
</organism>
<dbReference type="KEGG" id="dko:I596_1319"/>
<proteinExistence type="predicted"/>
<dbReference type="OrthoDB" id="9800027at2"/>
<accession>A0A160DSR3</accession>
<protein>
    <recommendedName>
        <fullName evidence="3">DUF4242 domain-containing protein</fullName>
    </recommendedName>
</protein>
<evidence type="ECO:0000313" key="2">
    <source>
        <dbReference type="Proteomes" id="UP000076830"/>
    </source>
</evidence>
<dbReference type="RefSeq" id="WP_067645492.1">
    <property type="nucleotide sequence ID" value="NZ_CP015249.1"/>
</dbReference>
<dbReference type="Gene3D" id="3.30.70.3090">
    <property type="entry name" value="ORF SCO4226, nickel-binding ferredoxin-like monomer"/>
    <property type="match status" value="1"/>
</dbReference>
<gene>
    <name evidence="1" type="ORF">I596_1319</name>
</gene>
<dbReference type="PATRIC" id="fig|1300342.3.peg.1286"/>
<dbReference type="InterPro" id="IPR025336">
    <property type="entry name" value="SCO4226-like"/>
</dbReference>
<dbReference type="InterPro" id="IPR042557">
    <property type="entry name" value="SCO4226"/>
</dbReference>